<keyword evidence="2" id="KW-1185">Reference proteome</keyword>
<evidence type="ECO:0008006" key="3">
    <source>
        <dbReference type="Google" id="ProtNLM"/>
    </source>
</evidence>
<sequence>MNKNLNQVISFNWKELALTIKNSKYLNNLDVPNKSVLIIEPNEFHAEILPGYCYYWNQLGYKVYLVVRHKNLLSGVFSRYNENEKPQLICMGHYGLKYFVKKNIIKSFDYTFITSTRLSNKYGFYGLFSDYLGYLPEGRKGYFLVEHNLESLKPYLESQKYDANKIFLLNAYNEDDFTIPMLNPNYFGKVKTPKKDKETVFITIGTVTERNRNFKELLEAIETLKTEKILNFKIYVIGRVDKGVEISKLPKEIIFLGYLSFTEMYIKLEEAHYFLPLLDPEIKGHQRYLKGETTGSWQLCQGFIKPPIIRKEFSETYLFSNKNAILYEKNGLDSALIQACKLSVDKYSSLLEEMEALRDKTRTSSIRNLKNKIN</sequence>
<dbReference type="Proteomes" id="UP000014962">
    <property type="component" value="Unassembled WGS sequence"/>
</dbReference>
<name>S7VWX1_9FLAO</name>
<dbReference type="SUPFAM" id="SSF53756">
    <property type="entry name" value="UDP-Glycosyltransferase/glycogen phosphorylase"/>
    <property type="match status" value="1"/>
</dbReference>
<evidence type="ECO:0000313" key="2">
    <source>
        <dbReference type="Proteomes" id="UP000014962"/>
    </source>
</evidence>
<dbReference type="Gene3D" id="3.40.50.2000">
    <property type="entry name" value="Glycogen Phosphorylase B"/>
    <property type="match status" value="1"/>
</dbReference>
<organism evidence="1 2">
    <name type="scientific">Winogradskyella psychrotolerans RS-3</name>
    <dbReference type="NCBI Taxonomy" id="641526"/>
    <lineage>
        <taxon>Bacteria</taxon>
        <taxon>Pseudomonadati</taxon>
        <taxon>Bacteroidota</taxon>
        <taxon>Flavobacteriia</taxon>
        <taxon>Flavobacteriales</taxon>
        <taxon>Flavobacteriaceae</taxon>
        <taxon>Winogradskyella</taxon>
    </lineage>
</organism>
<comment type="caution">
    <text evidence="1">The sequence shown here is derived from an EMBL/GenBank/DDBJ whole genome shotgun (WGS) entry which is preliminary data.</text>
</comment>
<gene>
    <name evidence="1" type="ORF">ADIWIN_0134</name>
</gene>
<evidence type="ECO:0000313" key="1">
    <source>
        <dbReference type="EMBL" id="EPR74770.1"/>
    </source>
</evidence>
<dbReference type="AlphaFoldDB" id="S7VWX1"/>
<protein>
    <recommendedName>
        <fullName evidence="3">Glycosyl transferase family 1 domain-containing protein</fullName>
    </recommendedName>
</protein>
<accession>S7VWX1</accession>
<proteinExistence type="predicted"/>
<dbReference type="eggNOG" id="ENOG5032TWB">
    <property type="taxonomic scope" value="Bacteria"/>
</dbReference>
<dbReference type="STRING" id="641526.ADIWIN_0134"/>
<reference evidence="1 2" key="1">
    <citation type="journal article" date="2013" name="Genome Announc.">
        <title>Draft Genome Sequence of Winogradskyella psychrotolerans RS-3T, Isolated from the Marine Transect of Kongsfjorden, Ny-Alesund, Svalbard, Arctic Ocean.</title>
        <authorList>
            <person name="Kumar Pinnaka A."/>
            <person name="Ara S."/>
            <person name="Singh A."/>
            <person name="Shivaji S."/>
        </authorList>
    </citation>
    <scope>NUCLEOTIDE SEQUENCE [LARGE SCALE GENOMIC DNA]</scope>
    <source>
        <strain evidence="1 2">RS-3</strain>
    </source>
</reference>
<dbReference type="EMBL" id="ATMR01000007">
    <property type="protein sequence ID" value="EPR74770.1"/>
    <property type="molecule type" value="Genomic_DNA"/>
</dbReference>